<dbReference type="RefSeq" id="XP_038788156.1">
    <property type="nucleotide sequence ID" value="XM_038928449.1"/>
</dbReference>
<evidence type="ECO:0000256" key="1">
    <source>
        <dbReference type="SAM" id="MobiDB-lite"/>
    </source>
</evidence>
<dbReference type="InterPro" id="IPR056125">
    <property type="entry name" value="DUF7708"/>
</dbReference>
<dbReference type="EMBL" id="JAAABM010000004">
    <property type="protein sequence ID" value="KAF7678021.1"/>
    <property type="molecule type" value="Genomic_DNA"/>
</dbReference>
<feature type="domain" description="DUF7708" evidence="2">
    <location>
        <begin position="122"/>
        <end position="266"/>
    </location>
</feature>
<gene>
    <name evidence="3" type="ORF">GT037_003402</name>
</gene>
<comment type="caution">
    <text evidence="3">The sequence shown here is derived from an EMBL/GenBank/DDBJ whole genome shotgun (WGS) entry which is preliminary data.</text>
</comment>
<dbReference type="AlphaFoldDB" id="A0A8H7EGU2"/>
<protein>
    <recommendedName>
        <fullName evidence="2">DUF7708 domain-containing protein</fullName>
    </recommendedName>
</protein>
<dbReference type="Pfam" id="PF24809">
    <property type="entry name" value="DUF7708"/>
    <property type="match status" value="1"/>
</dbReference>
<evidence type="ECO:0000313" key="3">
    <source>
        <dbReference type="EMBL" id="KAF7678021.1"/>
    </source>
</evidence>
<dbReference type="GeneID" id="62201627"/>
<accession>A0A8H7EGU2</accession>
<organism evidence="3 4">
    <name type="scientific">Alternaria burnsii</name>
    <dbReference type="NCBI Taxonomy" id="1187904"/>
    <lineage>
        <taxon>Eukaryota</taxon>
        <taxon>Fungi</taxon>
        <taxon>Dikarya</taxon>
        <taxon>Ascomycota</taxon>
        <taxon>Pezizomycotina</taxon>
        <taxon>Dothideomycetes</taxon>
        <taxon>Pleosporomycetidae</taxon>
        <taxon>Pleosporales</taxon>
        <taxon>Pleosporineae</taxon>
        <taxon>Pleosporaceae</taxon>
        <taxon>Alternaria</taxon>
        <taxon>Alternaria sect. Alternaria</taxon>
    </lineage>
</organism>
<dbReference type="Proteomes" id="UP000596902">
    <property type="component" value="Unassembled WGS sequence"/>
</dbReference>
<proteinExistence type="predicted"/>
<reference evidence="3" key="1">
    <citation type="submission" date="2020-01" db="EMBL/GenBank/DDBJ databases">
        <authorList>
            <person name="Feng Z.H.Z."/>
        </authorList>
    </citation>
    <scope>NUCLEOTIDE SEQUENCE</scope>
    <source>
        <strain evidence="3">CBS107.38</strain>
    </source>
</reference>
<reference evidence="3" key="2">
    <citation type="submission" date="2020-08" db="EMBL/GenBank/DDBJ databases">
        <title>Draft Genome Sequence of Cumin Blight Pathogen Alternaria burnsii.</title>
        <authorList>
            <person name="Feng Z."/>
        </authorList>
    </citation>
    <scope>NUCLEOTIDE SEQUENCE</scope>
    <source>
        <strain evidence="3">CBS107.38</strain>
    </source>
</reference>
<sequence>MMDPYLLAATHTLIEKYRRFDMSSIVMRNHSSWYTAAPGQEYGQPIIRSADKADMYRNRNIAAEAYQTAIEHLKNELGISLENPVPNMFNASIKDVVAMVEIAKKEYEDKNMERKHTGMRQSLEKLSSRIMHYGKVMDTLAQHHPEYVALVWGAMKFVLTGVINRANLFEKLSQALIVVGDMLPRMDLSADLYQTEYMEAVLSRLLTYIILFFRLCVRWYTKSPFGRICSAIITPFELGYQDLVEHIQECSKAVDDLASAGARAEIRDVHSLARLQHAQLQHVDVKLVKMLEEQKKFEAHVIQLLQVATLHKGITERIGVDICDVRQTVYRVEFHGVIQFFKPEVLPETALVKVQSFARRNLTPSLPSPTEQRARKTILDWALGKGSPLLVVQVGFRAQKQAKELATNVIESLKQNSQCVFWNLSSTSTSSSAHTMAELFRSIIFQALQHSGDLFSSFSEQLHLSKINAAHTDREWVDLICLLFSKIPTAIVVIETEALQKAYQHDLNWSKQLSGTTRQNMMLTTSFFSHEMPHYSAYTPPRSSPLSERSANASPRAFNFTMSSPLKEKSAMPQRAFKANPVMQTRDATTKRRRDMFFKRVQNNRDDKKWESRGEQIQQLDFVAERKRWEAQKARQAPQENDDIIEYMLDDAELPELPSYAPQHDPEMTEADYVAAQEEYELEQLIASMEQESDARSQHYGSDDDDYDAIFMECATAGHDQIQQQPQHAQDAFGGEDMMDMDMTDG</sequence>
<feature type="compositionally biased region" description="Low complexity" evidence="1">
    <location>
        <begin position="719"/>
        <end position="732"/>
    </location>
</feature>
<feature type="region of interest" description="Disordered" evidence="1">
    <location>
        <begin position="718"/>
        <end position="746"/>
    </location>
</feature>
<feature type="compositionally biased region" description="Acidic residues" evidence="1">
    <location>
        <begin position="737"/>
        <end position="746"/>
    </location>
</feature>
<evidence type="ECO:0000259" key="2">
    <source>
        <dbReference type="Pfam" id="PF24809"/>
    </source>
</evidence>
<name>A0A8H7EGU2_9PLEO</name>
<evidence type="ECO:0000313" key="4">
    <source>
        <dbReference type="Proteomes" id="UP000596902"/>
    </source>
</evidence>
<keyword evidence="4" id="KW-1185">Reference proteome</keyword>